<sequence length="132" mass="14666">MELEKENDIKNVKVVEQSDKLNTLNATTSDEDCQLNDNDSPPLVVQPNPLLPKPEVPKGMINPPISSSKSAKITSRIPSFKKFILDKSQSLSSAITNRFSNEADFGKITEIRLSDVKVISILFETKSDFEAE</sequence>
<keyword evidence="2" id="KW-1185">Reference proteome</keyword>
<proteinExistence type="predicted"/>
<reference evidence="1 2" key="1">
    <citation type="submission" date="2024-01" db="EMBL/GenBank/DDBJ databases">
        <title>The complete chloroplast genome sequence of Lithospermum erythrorhizon: insights into the phylogenetic relationship among Boraginaceae species and the maternal lineages of purple gromwells.</title>
        <authorList>
            <person name="Okada T."/>
            <person name="Watanabe K."/>
        </authorList>
    </citation>
    <scope>NUCLEOTIDE SEQUENCE [LARGE SCALE GENOMIC DNA]</scope>
</reference>
<organism evidence="1 2">
    <name type="scientific">Lithospermum erythrorhizon</name>
    <name type="common">Purple gromwell</name>
    <name type="synonym">Lithospermum officinale var. erythrorhizon</name>
    <dbReference type="NCBI Taxonomy" id="34254"/>
    <lineage>
        <taxon>Eukaryota</taxon>
        <taxon>Viridiplantae</taxon>
        <taxon>Streptophyta</taxon>
        <taxon>Embryophyta</taxon>
        <taxon>Tracheophyta</taxon>
        <taxon>Spermatophyta</taxon>
        <taxon>Magnoliopsida</taxon>
        <taxon>eudicotyledons</taxon>
        <taxon>Gunneridae</taxon>
        <taxon>Pentapetalae</taxon>
        <taxon>asterids</taxon>
        <taxon>lamiids</taxon>
        <taxon>Boraginales</taxon>
        <taxon>Boraginaceae</taxon>
        <taxon>Boraginoideae</taxon>
        <taxon>Lithospermeae</taxon>
        <taxon>Lithospermum</taxon>
    </lineage>
</organism>
<name>A0AAV3P3B3_LITER</name>
<dbReference type="AlphaFoldDB" id="A0AAV3P3B3"/>
<dbReference type="Proteomes" id="UP001454036">
    <property type="component" value="Unassembled WGS sequence"/>
</dbReference>
<evidence type="ECO:0000313" key="1">
    <source>
        <dbReference type="EMBL" id="GAA0145831.1"/>
    </source>
</evidence>
<evidence type="ECO:0000313" key="2">
    <source>
        <dbReference type="Proteomes" id="UP001454036"/>
    </source>
</evidence>
<comment type="caution">
    <text evidence="1">The sequence shown here is derived from an EMBL/GenBank/DDBJ whole genome shotgun (WGS) entry which is preliminary data.</text>
</comment>
<dbReference type="EMBL" id="BAABME010016405">
    <property type="protein sequence ID" value="GAA0145831.1"/>
    <property type="molecule type" value="Genomic_DNA"/>
</dbReference>
<protein>
    <submittedName>
        <fullName evidence="1">Uncharacterized protein</fullName>
    </submittedName>
</protein>
<gene>
    <name evidence="1" type="ORF">LIER_36202</name>
</gene>
<accession>A0AAV3P3B3</accession>